<dbReference type="STRING" id="1108050.M5C282"/>
<dbReference type="Proteomes" id="UP000059188">
    <property type="component" value="Unassembled WGS sequence"/>
</dbReference>
<evidence type="ECO:0000256" key="1">
    <source>
        <dbReference type="SAM" id="MobiDB-lite"/>
    </source>
</evidence>
<name>M5C282_THACB</name>
<dbReference type="AlphaFoldDB" id="M5C282"/>
<dbReference type="EMBL" id="CAOJ01005770">
    <property type="protein sequence ID" value="CCO30002.1"/>
    <property type="molecule type" value="Genomic_DNA"/>
</dbReference>
<evidence type="ECO:0000313" key="5">
    <source>
        <dbReference type="Proteomes" id="UP000059188"/>
    </source>
</evidence>
<dbReference type="Proteomes" id="UP000012065">
    <property type="component" value="Unassembled WGS sequence"/>
</dbReference>
<dbReference type="EMBL" id="LN679112">
    <property type="protein sequence ID" value="CEL53525.1"/>
    <property type="molecule type" value="Genomic_DNA"/>
</dbReference>
<keyword evidence="5" id="KW-1185">Reference proteome</keyword>
<feature type="compositionally biased region" description="Acidic residues" evidence="1">
    <location>
        <begin position="27"/>
        <end position="46"/>
    </location>
</feature>
<accession>M5C282</accession>
<evidence type="ECO:0000313" key="2">
    <source>
        <dbReference type="EMBL" id="CCO30002.1"/>
    </source>
</evidence>
<feature type="region of interest" description="Disordered" evidence="1">
    <location>
        <begin position="1"/>
        <end position="69"/>
    </location>
</feature>
<reference evidence="2 4" key="2">
    <citation type="journal article" date="2013" name="J. Biotechnol.">
        <title>Establishment and interpretation of the genome sequence of the phytopathogenic fungus Rhizoctonia solani AG1-IB isolate 7/3/14.</title>
        <authorList>
            <person name="Wibberg D.W."/>
            <person name="Jelonek L.J."/>
            <person name="Rupp O.R."/>
            <person name="Hennig M.H."/>
            <person name="Eikmeyer F.E."/>
            <person name="Goesmann A.G."/>
            <person name="Hartmann A.H."/>
            <person name="Borriss R.B."/>
            <person name="Grosch R.G."/>
            <person name="Puehler A.P."/>
            <person name="Schlueter A.S."/>
        </authorList>
    </citation>
    <scope>NUCLEOTIDE SEQUENCE [LARGE SCALE GENOMIC DNA]</scope>
    <source>
        <strain evidence="4">AG1-IB / isolate 7/3/14</strain>
        <strain evidence="2">Isolate 7/3/14</strain>
    </source>
</reference>
<evidence type="ECO:0000313" key="4">
    <source>
        <dbReference type="Proteomes" id="UP000012065"/>
    </source>
</evidence>
<gene>
    <name evidence="2" type="ORF">BN14_04026</name>
    <name evidence="3" type="ORF">RSOLAG1IB_06380</name>
</gene>
<dbReference type="OrthoDB" id="3267376at2759"/>
<reference evidence="2" key="1">
    <citation type="submission" date="2012-10" db="EMBL/GenBank/DDBJ databases">
        <authorList>
            <person name="Jelonek L."/>
        </authorList>
    </citation>
    <scope>NUCLEOTIDE SEQUENCE</scope>
    <source>
        <strain evidence="2">Isolate 7/3/14</strain>
    </source>
</reference>
<evidence type="ECO:0000313" key="3">
    <source>
        <dbReference type="EMBL" id="CEL53525.1"/>
    </source>
</evidence>
<proteinExistence type="predicted"/>
<sequence>MYVAVKGYVAVPPPPLPPSGVKREREPETDEAYTSSEDESDEDSVIFEDGSVGDSVNLSLRGGDSLQGKDSDLEISAMVRIRVGEEVM</sequence>
<protein>
    <submittedName>
        <fullName evidence="2">Uncharacterized protein</fullName>
    </submittedName>
</protein>
<dbReference type="HOGENOM" id="CLU_2470637_0_0_1"/>
<organism evidence="2 4">
    <name type="scientific">Thanatephorus cucumeris (strain AG1-IB / isolate 7/3/14)</name>
    <name type="common">Lettuce bottom rot fungus</name>
    <name type="synonym">Rhizoctonia solani</name>
    <dbReference type="NCBI Taxonomy" id="1108050"/>
    <lineage>
        <taxon>Eukaryota</taxon>
        <taxon>Fungi</taxon>
        <taxon>Dikarya</taxon>
        <taxon>Basidiomycota</taxon>
        <taxon>Agaricomycotina</taxon>
        <taxon>Agaricomycetes</taxon>
        <taxon>Cantharellales</taxon>
        <taxon>Ceratobasidiaceae</taxon>
        <taxon>Rhizoctonia</taxon>
        <taxon>Rhizoctonia solani AG-1</taxon>
    </lineage>
</organism>
<reference evidence="3 5" key="3">
    <citation type="submission" date="2014-11" db="EMBL/GenBank/DDBJ databases">
        <authorList>
            <person name="Wibberg Daniel"/>
        </authorList>
    </citation>
    <scope>NUCLEOTIDE SEQUENCE [LARGE SCALE GENOMIC DNA]</scope>
    <source>
        <strain evidence="3">Rhizoctonia solani AG1-IB 7/3/14</strain>
    </source>
</reference>